<accession>A0A848LCR8</accession>
<evidence type="ECO:0000313" key="2">
    <source>
        <dbReference type="EMBL" id="NMO14543.1"/>
    </source>
</evidence>
<feature type="chain" id="PRO_5032829874" description="DUF1795 domain-containing protein" evidence="1">
    <location>
        <begin position="28"/>
        <end position="331"/>
    </location>
</feature>
<evidence type="ECO:0000313" key="3">
    <source>
        <dbReference type="Proteomes" id="UP000518300"/>
    </source>
</evidence>
<dbReference type="AlphaFoldDB" id="A0A848LCR8"/>
<keyword evidence="1" id="KW-0732">Signal</keyword>
<comment type="caution">
    <text evidence="2">The sequence shown here is derived from an EMBL/GenBank/DDBJ whole genome shotgun (WGS) entry which is preliminary data.</text>
</comment>
<evidence type="ECO:0000256" key="1">
    <source>
        <dbReference type="SAM" id="SignalP"/>
    </source>
</evidence>
<protein>
    <recommendedName>
        <fullName evidence="4">DUF1795 domain-containing protein</fullName>
    </recommendedName>
</protein>
<organism evidence="2 3">
    <name type="scientific">Pyxidicoccus fallax</name>
    <dbReference type="NCBI Taxonomy" id="394095"/>
    <lineage>
        <taxon>Bacteria</taxon>
        <taxon>Pseudomonadati</taxon>
        <taxon>Myxococcota</taxon>
        <taxon>Myxococcia</taxon>
        <taxon>Myxococcales</taxon>
        <taxon>Cystobacterineae</taxon>
        <taxon>Myxococcaceae</taxon>
        <taxon>Pyxidicoccus</taxon>
    </lineage>
</organism>
<reference evidence="2 3" key="1">
    <citation type="submission" date="2020-04" db="EMBL/GenBank/DDBJ databases">
        <title>Draft genome of Pyxidicoccus fallax type strain.</title>
        <authorList>
            <person name="Whitworth D.E."/>
        </authorList>
    </citation>
    <scope>NUCLEOTIDE SEQUENCE [LARGE SCALE GENOMIC DNA]</scope>
    <source>
        <strain evidence="2 3">DSM 14698</strain>
    </source>
</reference>
<sequence>MNLPLRRSLARLLLAASLVVSPAAVLAAQPGAKTAARKKASAPVQVKGTRVTLKPPEGFTEATRFNGFEQEASGASLMVTEYPGPYAVAVQGFTAENMAKQDMKVLSRKPAKVGRRTGLLLHLRKTGPKGTFLKSVLVLGDASNTVVLNASWPEDAPKALGKALESALRSARWEPSAEPAPGLVLFTLKETPGLKEAQRLQNAIAYTPDGAPPKAPEVAPFFIVLPSLTTASVGEDLEAFNLERLRQPPGGEEVTVESSAPLTVGDLKGHEAVGRAKHPTTGKEFALYQAVLVDVDRYFLLQGFTPLAERATYLEHFQRITRGFQPTASTP</sequence>
<evidence type="ECO:0008006" key="4">
    <source>
        <dbReference type="Google" id="ProtNLM"/>
    </source>
</evidence>
<feature type="signal peptide" evidence="1">
    <location>
        <begin position="1"/>
        <end position="27"/>
    </location>
</feature>
<dbReference type="RefSeq" id="WP_169343837.1">
    <property type="nucleotide sequence ID" value="NZ_JABBJJ010000020.1"/>
</dbReference>
<dbReference type="EMBL" id="JABBJJ010000020">
    <property type="protein sequence ID" value="NMO14543.1"/>
    <property type="molecule type" value="Genomic_DNA"/>
</dbReference>
<proteinExistence type="predicted"/>
<name>A0A848LCR8_9BACT</name>
<keyword evidence="3" id="KW-1185">Reference proteome</keyword>
<gene>
    <name evidence="2" type="ORF">HG543_06670</name>
</gene>
<dbReference type="Proteomes" id="UP000518300">
    <property type="component" value="Unassembled WGS sequence"/>
</dbReference>